<feature type="compositionally biased region" description="Polar residues" evidence="1">
    <location>
        <begin position="1"/>
        <end position="22"/>
    </location>
</feature>
<dbReference type="EMBL" id="KB030861">
    <property type="protein sequence ID" value="ELK08943.1"/>
    <property type="molecule type" value="Genomic_DNA"/>
</dbReference>
<feature type="region of interest" description="Disordered" evidence="1">
    <location>
        <begin position="1"/>
        <end position="32"/>
    </location>
</feature>
<proteinExistence type="predicted"/>
<evidence type="ECO:0000256" key="1">
    <source>
        <dbReference type="SAM" id="MobiDB-lite"/>
    </source>
</evidence>
<evidence type="ECO:0000313" key="3">
    <source>
        <dbReference type="Proteomes" id="UP000010552"/>
    </source>
</evidence>
<sequence>MLSLTSTHDAGSEPSPQTSAQPAQLPGSAGKNGNSVTALDLFRQEDGGKETVLWFVGLVLPSQHNTCEDGSALPTYLGEMIFSSHGTRQKGPRGDGLGDASIPALGSAGMTGQLSRGPYQAHHVRVVTCATRRRHPRDMQDAAPGAGENVPPSPRHPKPSTSLEKKTPPLSRLTCSRRSSDLRSQNL</sequence>
<feature type="compositionally biased region" description="Polar residues" evidence="1">
    <location>
        <begin position="173"/>
        <end position="187"/>
    </location>
</feature>
<reference evidence="3" key="1">
    <citation type="journal article" date="2013" name="Science">
        <title>Comparative analysis of bat genomes provides insight into the evolution of flight and immunity.</title>
        <authorList>
            <person name="Zhang G."/>
            <person name="Cowled C."/>
            <person name="Shi Z."/>
            <person name="Huang Z."/>
            <person name="Bishop-Lilly K.A."/>
            <person name="Fang X."/>
            <person name="Wynne J.W."/>
            <person name="Xiong Z."/>
            <person name="Baker M.L."/>
            <person name="Zhao W."/>
            <person name="Tachedjian M."/>
            <person name="Zhu Y."/>
            <person name="Zhou P."/>
            <person name="Jiang X."/>
            <person name="Ng J."/>
            <person name="Yang L."/>
            <person name="Wu L."/>
            <person name="Xiao J."/>
            <person name="Feng Y."/>
            <person name="Chen Y."/>
            <person name="Sun X."/>
            <person name="Zhang Y."/>
            <person name="Marsh G.A."/>
            <person name="Crameri G."/>
            <person name="Broder C.C."/>
            <person name="Frey K.G."/>
            <person name="Wang L.F."/>
            <person name="Wang J."/>
        </authorList>
    </citation>
    <scope>NUCLEOTIDE SEQUENCE [LARGE SCALE GENOMIC DNA]</scope>
</reference>
<dbReference type="InParanoid" id="L5KEN9"/>
<feature type="region of interest" description="Disordered" evidence="1">
    <location>
        <begin position="131"/>
        <end position="187"/>
    </location>
</feature>
<keyword evidence="3" id="KW-1185">Reference proteome</keyword>
<protein>
    <submittedName>
        <fullName evidence="2">Uncharacterized protein</fullName>
    </submittedName>
</protein>
<gene>
    <name evidence="2" type="ORF">PAL_GLEAN10012221</name>
</gene>
<dbReference type="Proteomes" id="UP000010552">
    <property type="component" value="Unassembled WGS sequence"/>
</dbReference>
<accession>L5KEN9</accession>
<name>L5KEN9_PTEAL</name>
<dbReference type="AlphaFoldDB" id="L5KEN9"/>
<evidence type="ECO:0000313" key="2">
    <source>
        <dbReference type="EMBL" id="ELK08943.1"/>
    </source>
</evidence>
<organism evidence="2 3">
    <name type="scientific">Pteropus alecto</name>
    <name type="common">Black flying fox</name>
    <dbReference type="NCBI Taxonomy" id="9402"/>
    <lineage>
        <taxon>Eukaryota</taxon>
        <taxon>Metazoa</taxon>
        <taxon>Chordata</taxon>
        <taxon>Craniata</taxon>
        <taxon>Vertebrata</taxon>
        <taxon>Euteleostomi</taxon>
        <taxon>Mammalia</taxon>
        <taxon>Eutheria</taxon>
        <taxon>Laurasiatheria</taxon>
        <taxon>Chiroptera</taxon>
        <taxon>Yinpterochiroptera</taxon>
        <taxon>Pteropodoidea</taxon>
        <taxon>Pteropodidae</taxon>
        <taxon>Pteropodinae</taxon>
        <taxon>Pteropus</taxon>
    </lineage>
</organism>